<comment type="caution">
    <text evidence="4">The sequence shown here is derived from an EMBL/GenBank/DDBJ whole genome shotgun (WGS) entry which is preliminary data.</text>
</comment>
<dbReference type="AlphaFoldDB" id="A0A5J4UXR7"/>
<dbReference type="SMART" id="SM00343">
    <property type="entry name" value="ZnF_C2HC"/>
    <property type="match status" value="2"/>
</dbReference>
<protein>
    <recommendedName>
        <fullName evidence="3">CCHC-type domain-containing protein</fullName>
    </recommendedName>
</protein>
<feature type="domain" description="CCHC-type" evidence="3">
    <location>
        <begin position="7"/>
        <end position="21"/>
    </location>
</feature>
<dbReference type="Proteomes" id="UP000324800">
    <property type="component" value="Unassembled WGS sequence"/>
</dbReference>
<dbReference type="InterPro" id="IPR036875">
    <property type="entry name" value="Znf_CCHC_sf"/>
</dbReference>
<reference evidence="4 5" key="1">
    <citation type="submission" date="2019-03" db="EMBL/GenBank/DDBJ databases">
        <title>Single cell metagenomics reveals metabolic interactions within the superorganism composed of flagellate Streblomastix strix and complex community of Bacteroidetes bacteria on its surface.</title>
        <authorList>
            <person name="Treitli S.C."/>
            <person name="Kolisko M."/>
            <person name="Husnik F."/>
            <person name="Keeling P."/>
            <person name="Hampl V."/>
        </authorList>
    </citation>
    <scope>NUCLEOTIDE SEQUENCE [LARGE SCALE GENOMIC DNA]</scope>
    <source>
        <strain evidence="4">ST1C</strain>
    </source>
</reference>
<feature type="domain" description="CCHC-type" evidence="3">
    <location>
        <begin position="108"/>
        <end position="122"/>
    </location>
</feature>
<dbReference type="Pfam" id="PF00098">
    <property type="entry name" value="zf-CCHC"/>
    <property type="match status" value="2"/>
</dbReference>
<keyword evidence="1" id="KW-0863">Zinc-finger</keyword>
<dbReference type="GO" id="GO:0008270">
    <property type="term" value="F:zinc ion binding"/>
    <property type="evidence" value="ECO:0007669"/>
    <property type="project" value="UniProtKB-KW"/>
</dbReference>
<evidence type="ECO:0000313" key="5">
    <source>
        <dbReference type="Proteomes" id="UP000324800"/>
    </source>
</evidence>
<dbReference type="SUPFAM" id="SSF48350">
    <property type="entry name" value="GTPase activation domain, GAP"/>
    <property type="match status" value="1"/>
</dbReference>
<dbReference type="SUPFAM" id="SSF57756">
    <property type="entry name" value="Retrovirus zinc finger-like domains"/>
    <property type="match status" value="2"/>
</dbReference>
<dbReference type="InterPro" id="IPR001878">
    <property type="entry name" value="Znf_CCHC"/>
</dbReference>
<accession>A0A5J4UXR7</accession>
<evidence type="ECO:0000256" key="1">
    <source>
        <dbReference type="PROSITE-ProRule" id="PRU00047"/>
    </source>
</evidence>
<proteinExistence type="predicted"/>
<keyword evidence="1" id="KW-0479">Metal-binding</keyword>
<feature type="non-terminal residue" evidence="4">
    <location>
        <position position="227"/>
    </location>
</feature>
<dbReference type="EMBL" id="SNRW01011395">
    <property type="protein sequence ID" value="KAA6375218.1"/>
    <property type="molecule type" value="Genomic_DNA"/>
</dbReference>
<organism evidence="4 5">
    <name type="scientific">Streblomastix strix</name>
    <dbReference type="NCBI Taxonomy" id="222440"/>
    <lineage>
        <taxon>Eukaryota</taxon>
        <taxon>Metamonada</taxon>
        <taxon>Preaxostyla</taxon>
        <taxon>Oxymonadida</taxon>
        <taxon>Streblomastigidae</taxon>
        <taxon>Streblomastix</taxon>
    </lineage>
</organism>
<dbReference type="OrthoDB" id="3863715at2759"/>
<evidence type="ECO:0000256" key="2">
    <source>
        <dbReference type="SAM" id="MobiDB-lite"/>
    </source>
</evidence>
<dbReference type="Gene3D" id="4.10.60.10">
    <property type="entry name" value="Zinc finger, CCHC-type"/>
    <property type="match status" value="1"/>
</dbReference>
<keyword evidence="1" id="KW-0862">Zinc</keyword>
<evidence type="ECO:0000259" key="3">
    <source>
        <dbReference type="PROSITE" id="PS50158"/>
    </source>
</evidence>
<dbReference type="GO" id="GO:0003676">
    <property type="term" value="F:nucleic acid binding"/>
    <property type="evidence" value="ECO:0007669"/>
    <property type="project" value="InterPro"/>
</dbReference>
<dbReference type="InterPro" id="IPR008936">
    <property type="entry name" value="Rho_GTPase_activation_prot"/>
</dbReference>
<name>A0A5J4UXR7_9EUKA</name>
<evidence type="ECO:0000313" key="4">
    <source>
        <dbReference type="EMBL" id="KAA6375218.1"/>
    </source>
</evidence>
<feature type="region of interest" description="Disordered" evidence="2">
    <location>
        <begin position="63"/>
        <end position="94"/>
    </location>
</feature>
<gene>
    <name evidence="4" type="ORF">EZS28_029256</name>
</gene>
<sequence>MMNSKVCYHCGQLGHVHANCPYHALLTATTEEERIFAEQQIHQALKAVGGQGWRGQINRTETKINLEDQQNKQNQEDNLDTEIKSNGDNLDNDVQSNKEKVVSYEIVCFRCGRSGHTSKECKFEGKDAVAVAMQLCELISRCLVNSHFYTLKYLVRLLRKLAFDKSESTMRKNLEQLVHHFSPLIIQYNEEGADDMRRMVEQTRVKKAFLLYLLMFLPISPQEAQVF</sequence>
<feature type="compositionally biased region" description="Polar residues" evidence="2">
    <location>
        <begin position="84"/>
        <end position="94"/>
    </location>
</feature>
<dbReference type="PROSITE" id="PS50158">
    <property type="entry name" value="ZF_CCHC"/>
    <property type="match status" value="2"/>
</dbReference>